<reference evidence="1" key="1">
    <citation type="submission" date="2022-11" db="EMBL/GenBank/DDBJ databases">
        <title>beta-Carotene-producing bacterium, Jeongeuplla avenae sp. nov., alleviates the salt stress of Arabidopsis seedlings.</title>
        <authorList>
            <person name="Jiang L."/>
            <person name="Lee J."/>
        </authorList>
    </citation>
    <scope>NUCLEOTIDE SEQUENCE</scope>
    <source>
        <strain evidence="1">DY_R2A_6</strain>
    </source>
</reference>
<evidence type="ECO:0000313" key="2">
    <source>
        <dbReference type="Proteomes" id="UP001163223"/>
    </source>
</evidence>
<evidence type="ECO:0000313" key="1">
    <source>
        <dbReference type="EMBL" id="WAJ30982.1"/>
    </source>
</evidence>
<accession>A0ACD4NVW0</accession>
<protein>
    <submittedName>
        <fullName evidence="1">Uncharacterized protein</fullName>
    </submittedName>
</protein>
<dbReference type="Proteomes" id="UP001163223">
    <property type="component" value="Chromosome"/>
</dbReference>
<keyword evidence="2" id="KW-1185">Reference proteome</keyword>
<proteinExistence type="predicted"/>
<sequence length="83" mass="9010">MMTAEDKDAIVDQIGSLFEGLDLNDVADILAVQLALLTSQGSDSVDDAVIFLNEIRDEAEAILRTELSEDDEDADGDEAPRQQ</sequence>
<dbReference type="EMBL" id="CP113520">
    <property type="protein sequence ID" value="WAJ30982.1"/>
    <property type="molecule type" value="Genomic_DNA"/>
</dbReference>
<gene>
    <name evidence="1" type="ORF">OXU80_12575</name>
</gene>
<name>A0ACD4NVW0_9HYPH</name>
<organism evidence="1 2">
    <name type="scientific">Antarcticirhabdus aurantiaca</name>
    <dbReference type="NCBI Taxonomy" id="2606717"/>
    <lineage>
        <taxon>Bacteria</taxon>
        <taxon>Pseudomonadati</taxon>
        <taxon>Pseudomonadota</taxon>
        <taxon>Alphaproteobacteria</taxon>
        <taxon>Hyphomicrobiales</taxon>
        <taxon>Aurantimonadaceae</taxon>
        <taxon>Antarcticirhabdus</taxon>
    </lineage>
</organism>